<evidence type="ECO:0000313" key="9">
    <source>
        <dbReference type="Proteomes" id="UP000295680"/>
    </source>
</evidence>
<comment type="similarity">
    <text evidence="2">Belongs to the EamA transporter family.</text>
</comment>
<proteinExistence type="inferred from homology"/>
<feature type="domain" description="EamA" evidence="7">
    <location>
        <begin position="5"/>
        <end position="139"/>
    </location>
</feature>
<dbReference type="PANTHER" id="PTHR32322:SF2">
    <property type="entry name" value="EAMA DOMAIN-CONTAINING PROTEIN"/>
    <property type="match status" value="1"/>
</dbReference>
<evidence type="ECO:0000313" key="8">
    <source>
        <dbReference type="EMBL" id="TCO62558.1"/>
    </source>
</evidence>
<accession>A0A4R2JYN1</accession>
<keyword evidence="4 6" id="KW-1133">Transmembrane helix</keyword>
<organism evidence="8 9">
    <name type="scientific">Actinocrispum wychmicini</name>
    <dbReference type="NCBI Taxonomy" id="1213861"/>
    <lineage>
        <taxon>Bacteria</taxon>
        <taxon>Bacillati</taxon>
        <taxon>Actinomycetota</taxon>
        <taxon>Actinomycetes</taxon>
        <taxon>Pseudonocardiales</taxon>
        <taxon>Pseudonocardiaceae</taxon>
        <taxon>Actinocrispum</taxon>
    </lineage>
</organism>
<dbReference type="InterPro" id="IPR050638">
    <property type="entry name" value="AA-Vitamin_Transporters"/>
</dbReference>
<dbReference type="Proteomes" id="UP000295680">
    <property type="component" value="Unassembled WGS sequence"/>
</dbReference>
<evidence type="ECO:0000256" key="4">
    <source>
        <dbReference type="ARBA" id="ARBA00022989"/>
    </source>
</evidence>
<comment type="caution">
    <text evidence="8">The sequence shown here is derived from an EMBL/GenBank/DDBJ whole genome shotgun (WGS) entry which is preliminary data.</text>
</comment>
<feature type="transmembrane region" description="Helical" evidence="6">
    <location>
        <begin position="150"/>
        <end position="169"/>
    </location>
</feature>
<dbReference type="InterPro" id="IPR037185">
    <property type="entry name" value="EmrE-like"/>
</dbReference>
<dbReference type="Gene3D" id="1.10.3730.20">
    <property type="match status" value="1"/>
</dbReference>
<dbReference type="AlphaFoldDB" id="A0A4R2JYN1"/>
<feature type="transmembrane region" description="Helical" evidence="6">
    <location>
        <begin position="270"/>
        <end position="289"/>
    </location>
</feature>
<evidence type="ECO:0000256" key="1">
    <source>
        <dbReference type="ARBA" id="ARBA00004141"/>
    </source>
</evidence>
<sequence>MSKRWVPAFLVLSTIWGSTFLLIKIAVTAGVPPMWVGAIRCLFGALALWGMVLVSRERVPRDPKVWGHTAVVALLLNSVPFPLFAFGETKISSVLAGVWNATTPLATLVFVLLLLPDERPSARRLFGMATGFLGVLVVLGVWNGVESGPLIGTLSCLVATTCYGAAFAYTRRFLAGRPESATVLSAAQVTWGTVHLGLVAPLVEGIPQWPGWGAVAALVVMGALGTGLAYRLNFTVIRAAGSTVASTVTYVTPLFSTMLGAVFLQEPVGWNTASGAVLIIFGVVLAQTVRQRPRPRQDTGREQDFDAVADQERHHAVVQGGRQAGTG</sequence>
<evidence type="ECO:0000259" key="7">
    <source>
        <dbReference type="Pfam" id="PF00892"/>
    </source>
</evidence>
<feature type="transmembrane region" description="Helical" evidence="6">
    <location>
        <begin position="209"/>
        <end position="232"/>
    </location>
</feature>
<evidence type="ECO:0000256" key="5">
    <source>
        <dbReference type="ARBA" id="ARBA00023136"/>
    </source>
</evidence>
<keyword evidence="3 6" id="KW-0812">Transmembrane</keyword>
<feature type="domain" description="EamA" evidence="7">
    <location>
        <begin position="151"/>
        <end position="285"/>
    </location>
</feature>
<feature type="transmembrane region" description="Helical" evidence="6">
    <location>
        <begin position="91"/>
        <end position="113"/>
    </location>
</feature>
<feature type="transmembrane region" description="Helical" evidence="6">
    <location>
        <begin position="7"/>
        <end position="27"/>
    </location>
</feature>
<gene>
    <name evidence="8" type="ORF">EV192_102697</name>
</gene>
<protein>
    <submittedName>
        <fullName evidence="8">Drug/metabolite transporter (DMT)-like permease</fullName>
    </submittedName>
</protein>
<comment type="subcellular location">
    <subcellularLocation>
        <location evidence="1">Membrane</location>
        <topology evidence="1">Multi-pass membrane protein</topology>
    </subcellularLocation>
</comment>
<dbReference type="PANTHER" id="PTHR32322">
    <property type="entry name" value="INNER MEMBRANE TRANSPORTER"/>
    <property type="match status" value="1"/>
</dbReference>
<dbReference type="EMBL" id="SLWS01000002">
    <property type="protein sequence ID" value="TCO62558.1"/>
    <property type="molecule type" value="Genomic_DNA"/>
</dbReference>
<evidence type="ECO:0000256" key="6">
    <source>
        <dbReference type="SAM" id="Phobius"/>
    </source>
</evidence>
<feature type="transmembrane region" description="Helical" evidence="6">
    <location>
        <begin position="33"/>
        <end position="53"/>
    </location>
</feature>
<dbReference type="GO" id="GO:0016020">
    <property type="term" value="C:membrane"/>
    <property type="evidence" value="ECO:0007669"/>
    <property type="project" value="UniProtKB-SubCell"/>
</dbReference>
<feature type="transmembrane region" description="Helical" evidence="6">
    <location>
        <begin position="181"/>
        <end position="203"/>
    </location>
</feature>
<evidence type="ECO:0000256" key="3">
    <source>
        <dbReference type="ARBA" id="ARBA00022692"/>
    </source>
</evidence>
<reference evidence="8 9" key="1">
    <citation type="submission" date="2019-03" db="EMBL/GenBank/DDBJ databases">
        <title>Genomic Encyclopedia of Type Strains, Phase IV (KMG-IV): sequencing the most valuable type-strain genomes for metagenomic binning, comparative biology and taxonomic classification.</title>
        <authorList>
            <person name="Goeker M."/>
        </authorList>
    </citation>
    <scope>NUCLEOTIDE SEQUENCE [LARGE SCALE GENOMIC DNA]</scope>
    <source>
        <strain evidence="8 9">DSM 45934</strain>
    </source>
</reference>
<evidence type="ECO:0000256" key="2">
    <source>
        <dbReference type="ARBA" id="ARBA00007362"/>
    </source>
</evidence>
<name>A0A4R2JYN1_9PSEU</name>
<keyword evidence="5 6" id="KW-0472">Membrane</keyword>
<feature type="transmembrane region" description="Helical" evidence="6">
    <location>
        <begin position="125"/>
        <end position="144"/>
    </location>
</feature>
<dbReference type="Pfam" id="PF00892">
    <property type="entry name" value="EamA"/>
    <property type="match status" value="2"/>
</dbReference>
<feature type="transmembrane region" description="Helical" evidence="6">
    <location>
        <begin position="244"/>
        <end position="264"/>
    </location>
</feature>
<dbReference type="InterPro" id="IPR000620">
    <property type="entry name" value="EamA_dom"/>
</dbReference>
<keyword evidence="9" id="KW-1185">Reference proteome</keyword>
<dbReference type="SUPFAM" id="SSF103481">
    <property type="entry name" value="Multidrug resistance efflux transporter EmrE"/>
    <property type="match status" value="2"/>
</dbReference>
<feature type="transmembrane region" description="Helical" evidence="6">
    <location>
        <begin position="65"/>
        <end position="85"/>
    </location>
</feature>